<proteinExistence type="predicted"/>
<evidence type="ECO:0000313" key="2">
    <source>
        <dbReference type="EMBL" id="KRY44732.1"/>
    </source>
</evidence>
<accession>A0A0V1C6Z4</accession>
<evidence type="ECO:0000313" key="1">
    <source>
        <dbReference type="EMBL" id="KRY44517.1"/>
    </source>
</evidence>
<keyword evidence="3" id="KW-1185">Reference proteome</keyword>
<protein>
    <submittedName>
        <fullName evidence="2">Uncharacterized protein</fullName>
    </submittedName>
</protein>
<gene>
    <name evidence="1" type="ORF">T03_13246</name>
    <name evidence="2" type="ORF">T03_9768</name>
</gene>
<dbReference type="EMBL" id="JYDI01000493">
    <property type="protein sequence ID" value="KRY44732.1"/>
    <property type="molecule type" value="Genomic_DNA"/>
</dbReference>
<dbReference type="AlphaFoldDB" id="A0A0V1C6Z4"/>
<evidence type="ECO:0000313" key="3">
    <source>
        <dbReference type="Proteomes" id="UP000054653"/>
    </source>
</evidence>
<dbReference type="EMBL" id="JYDI01000562">
    <property type="protein sequence ID" value="KRY44517.1"/>
    <property type="molecule type" value="Genomic_DNA"/>
</dbReference>
<organism evidence="2 3">
    <name type="scientific">Trichinella britovi</name>
    <name type="common">Parasitic roundworm</name>
    <dbReference type="NCBI Taxonomy" id="45882"/>
    <lineage>
        <taxon>Eukaryota</taxon>
        <taxon>Metazoa</taxon>
        <taxon>Ecdysozoa</taxon>
        <taxon>Nematoda</taxon>
        <taxon>Enoplea</taxon>
        <taxon>Dorylaimia</taxon>
        <taxon>Trichinellida</taxon>
        <taxon>Trichinellidae</taxon>
        <taxon>Trichinella</taxon>
    </lineage>
</organism>
<comment type="caution">
    <text evidence="2">The sequence shown here is derived from an EMBL/GenBank/DDBJ whole genome shotgun (WGS) entry which is preliminary data.</text>
</comment>
<reference evidence="2 3" key="1">
    <citation type="submission" date="2015-01" db="EMBL/GenBank/DDBJ databases">
        <title>Evolution of Trichinella species and genotypes.</title>
        <authorList>
            <person name="Korhonen P.K."/>
            <person name="Edoardo P."/>
            <person name="Giuseppe L.R."/>
            <person name="Gasser R.B."/>
        </authorList>
    </citation>
    <scope>NUCLEOTIDE SEQUENCE [LARGE SCALE GENOMIC DNA]</scope>
    <source>
        <strain evidence="2">ISS120</strain>
    </source>
</reference>
<dbReference type="Proteomes" id="UP000054653">
    <property type="component" value="Unassembled WGS sequence"/>
</dbReference>
<name>A0A0V1C6Z4_TRIBR</name>
<sequence length="196" mass="21904">MESISASIFCSLPSSPESRIHQNFSRQIKAPAWTSLTHLFSSSCNSKSVSELLPLRSPQGLLAWSTHRQQYAVTRRRFSIRLYLVGSIIICSPCAGNGGQHNSRPPFRVRSSGFLRGDNDAQALPFTVGLLQPVGPIPPQVVFQESFLSTISTQTISWVVRCWNISPLARLSECDYLLHTVRYKRLPLSWISIDST</sequence>